<dbReference type="PANTHER" id="PTHR31260">
    <property type="entry name" value="CYSTATIN/MONELLIN SUPERFAMILY PROTEIN"/>
    <property type="match status" value="1"/>
</dbReference>
<reference evidence="1 2" key="1">
    <citation type="journal article" date="2013" name="Front. Plant Sci.">
        <title>The Reference Genome of the Halophytic Plant Eutrema salsugineum.</title>
        <authorList>
            <person name="Yang R."/>
            <person name="Jarvis D.E."/>
            <person name="Chen H."/>
            <person name="Beilstein M.A."/>
            <person name="Grimwood J."/>
            <person name="Jenkins J."/>
            <person name="Shu S."/>
            <person name="Prochnik S."/>
            <person name="Xin M."/>
            <person name="Ma C."/>
            <person name="Schmutz J."/>
            <person name="Wing R.A."/>
            <person name="Mitchell-Olds T."/>
            <person name="Schumaker K.S."/>
            <person name="Wang X."/>
        </authorList>
    </citation>
    <scope>NUCLEOTIDE SEQUENCE [LARGE SCALE GENOMIC DNA]</scope>
</reference>
<gene>
    <name evidence="1" type="ORF">EUTSA_v10019458mg</name>
</gene>
<accession>V4KLR7</accession>
<dbReference type="InterPro" id="IPR006462">
    <property type="entry name" value="MS5"/>
</dbReference>
<dbReference type="PANTHER" id="PTHR31260:SF34">
    <property type="entry name" value="(RAPE) HYPOTHETICAL PROTEIN"/>
    <property type="match status" value="1"/>
</dbReference>
<proteinExistence type="predicted"/>
<sequence>MSFSGYDVGYPKPDLFGRIGLHCYNLKKGTNFLFLGVHRHRYIQTLFLRQVEFEAEDPIRSCTHRFDMHGYYAGKYEDTFTLGTSCSMVPPAPEEEGDVDDSLKGDMDDSFKGDLPDRLPQDWLTASTNKLQYYEMEESEMEEDDKEMLRLYAHLALNSECHGYGFPKPIELGKVIVQTRQVVESEKKMVLKAGNAIFYISFKNRSGNVLNGIIRKTKKRNKLFSMKFVFLF</sequence>
<dbReference type="Gramene" id="ESQ28223">
    <property type="protein sequence ID" value="ESQ28223"/>
    <property type="gene ID" value="EUTSA_v10019458mg"/>
</dbReference>
<dbReference type="AlphaFoldDB" id="V4KLR7"/>
<dbReference type="EMBL" id="KI517953">
    <property type="protein sequence ID" value="ESQ28223.1"/>
    <property type="molecule type" value="Genomic_DNA"/>
</dbReference>
<organism evidence="1 2">
    <name type="scientific">Eutrema salsugineum</name>
    <name type="common">Saltwater cress</name>
    <name type="synonym">Sisymbrium salsugineum</name>
    <dbReference type="NCBI Taxonomy" id="72664"/>
    <lineage>
        <taxon>Eukaryota</taxon>
        <taxon>Viridiplantae</taxon>
        <taxon>Streptophyta</taxon>
        <taxon>Embryophyta</taxon>
        <taxon>Tracheophyta</taxon>
        <taxon>Spermatophyta</taxon>
        <taxon>Magnoliopsida</taxon>
        <taxon>eudicotyledons</taxon>
        <taxon>Gunneridae</taxon>
        <taxon>Pentapetalae</taxon>
        <taxon>rosids</taxon>
        <taxon>malvids</taxon>
        <taxon>Brassicales</taxon>
        <taxon>Brassicaceae</taxon>
        <taxon>Eutremeae</taxon>
        <taxon>Eutrema</taxon>
    </lineage>
</organism>
<evidence type="ECO:0000313" key="2">
    <source>
        <dbReference type="Proteomes" id="UP000030689"/>
    </source>
</evidence>
<dbReference type="Proteomes" id="UP000030689">
    <property type="component" value="Unassembled WGS sequence"/>
</dbReference>
<protein>
    <submittedName>
        <fullName evidence="1">Uncharacterized protein</fullName>
    </submittedName>
</protein>
<evidence type="ECO:0000313" key="1">
    <source>
        <dbReference type="EMBL" id="ESQ28223.1"/>
    </source>
</evidence>
<dbReference type="Pfam" id="PF04776">
    <property type="entry name" value="protein_MS5"/>
    <property type="match status" value="1"/>
</dbReference>
<keyword evidence="2" id="KW-1185">Reference proteome</keyword>
<name>V4KLR7_EUTSA</name>
<dbReference type="KEGG" id="eus:EUTSA_v10019458mg"/>